<feature type="compositionally biased region" description="Low complexity" evidence="17">
    <location>
        <begin position="208"/>
        <end position="221"/>
    </location>
</feature>
<dbReference type="InterPro" id="IPR016720">
    <property type="entry name" value="PC_Trfase_euk"/>
</dbReference>
<keyword evidence="7" id="KW-0444">Lipid biosynthesis</keyword>
<feature type="transmembrane region" description="Helical" evidence="18">
    <location>
        <begin position="263"/>
        <end position="288"/>
    </location>
</feature>
<evidence type="ECO:0000256" key="17">
    <source>
        <dbReference type="SAM" id="MobiDB-lite"/>
    </source>
</evidence>
<evidence type="ECO:0000256" key="10">
    <source>
        <dbReference type="ARBA" id="ARBA00022695"/>
    </source>
</evidence>
<dbReference type="GO" id="GO:0005789">
    <property type="term" value="C:endoplasmic reticulum membrane"/>
    <property type="evidence" value="ECO:0007669"/>
    <property type="project" value="TreeGrafter"/>
</dbReference>
<evidence type="ECO:0000256" key="5">
    <source>
        <dbReference type="ARBA" id="ARBA00010185"/>
    </source>
</evidence>
<keyword evidence="10 16" id="KW-0548">Nucleotidyltransferase</keyword>
<name>A0AAX4KR85_9TREE</name>
<dbReference type="GO" id="GO:0008654">
    <property type="term" value="P:phospholipid biosynthetic process"/>
    <property type="evidence" value="ECO:0007669"/>
    <property type="project" value="UniProtKB-KW"/>
</dbReference>
<evidence type="ECO:0000256" key="18">
    <source>
        <dbReference type="SAM" id="Phobius"/>
    </source>
</evidence>
<dbReference type="PANTHER" id="PTHR13773:SF8">
    <property type="entry name" value="PHOSPHATIDATE CYTIDYLYLTRANSFERASE, PHOTORECEPTOR-SPECIFIC"/>
    <property type="match status" value="1"/>
</dbReference>
<feature type="transmembrane region" description="Helical" evidence="18">
    <location>
        <begin position="366"/>
        <end position="383"/>
    </location>
</feature>
<evidence type="ECO:0000256" key="3">
    <source>
        <dbReference type="ARBA" id="ARBA00005119"/>
    </source>
</evidence>
<dbReference type="InterPro" id="IPR000374">
    <property type="entry name" value="PC_trans"/>
</dbReference>
<protein>
    <recommendedName>
        <fullName evidence="6 16">Phosphatidate cytidylyltransferase</fullName>
        <ecNumber evidence="6 16">2.7.7.41</ecNumber>
    </recommendedName>
</protein>
<feature type="compositionally biased region" description="Basic and acidic residues" evidence="17">
    <location>
        <begin position="225"/>
        <end position="241"/>
    </location>
</feature>
<evidence type="ECO:0000256" key="11">
    <source>
        <dbReference type="ARBA" id="ARBA00022989"/>
    </source>
</evidence>
<keyword evidence="13 18" id="KW-0472">Membrane</keyword>
<sequence>MSRRGPQPNFISKSKFDILGDDIDHEEEEEEEEEVEEAPAVVTPSTTEAPAAPLSKSARKRLARLASKTAENANAVVDAAKETVVNAAESIPVPSTQQNGQATTSGSAPTSTEEEIVTPPSALKEESKTNGVQEPAPSASIPSEKKEEEASRPLLPNEKSTSSSTSDKSSSVPSSTNFHPTLPETLPGKTGDKLPSNRKRKQPQDFEPSGPGNTPTPSSPSKLGVKFEDGVAPGEGKDGEKTITLPPKHVVKKDRNVIERTTWTFIMIGGFIGLLCMGHPYMILLVMLCQTLVYKEVTALFDLRDHGANKVDVAPGEKGDKWSKTLNWYFFVVCNYFLYGESIIYYFKHIVFVDAYMIPFARNHRFISFMLYVVGFVGFVANLQRQYLRQQFALFCWVHISLLLIVVSSHFIVNNILEGLVWFFVPASLVICNDVMAYVCGKLFGRTPLIKLSPKKTVEGFVGAFICTLLFGLAWGTFFMRFPYMICPARDLGTNVLSQVTCRPNPVFVWRDFEFTGPARQILSTVLGHEPPSIPYAPFQVHVLVMATFASLVAPFGGFFASGFKRAFNIKDFGHSIPGHGGMTDRMDCQFMMGLFSYVYYSSLIRIQYVTVGSIMQTVVTSLTPGEQLELLADLKRFLEGQGVKA</sequence>
<feature type="compositionally biased region" description="Acidic residues" evidence="17">
    <location>
        <begin position="19"/>
        <end position="37"/>
    </location>
</feature>
<dbReference type="GeneID" id="91104761"/>
<evidence type="ECO:0000256" key="15">
    <source>
        <dbReference type="ARBA" id="ARBA00023264"/>
    </source>
</evidence>
<feature type="transmembrane region" description="Helical" evidence="18">
    <location>
        <begin position="419"/>
        <end position="440"/>
    </location>
</feature>
<evidence type="ECO:0000256" key="4">
    <source>
        <dbReference type="ARBA" id="ARBA00005189"/>
    </source>
</evidence>
<comment type="catalytic activity">
    <reaction evidence="1 16">
        <text>a 1,2-diacyl-sn-glycero-3-phosphate + CTP + H(+) = a CDP-1,2-diacyl-sn-glycerol + diphosphate</text>
        <dbReference type="Rhea" id="RHEA:16229"/>
        <dbReference type="ChEBI" id="CHEBI:15378"/>
        <dbReference type="ChEBI" id="CHEBI:33019"/>
        <dbReference type="ChEBI" id="CHEBI:37563"/>
        <dbReference type="ChEBI" id="CHEBI:58332"/>
        <dbReference type="ChEBI" id="CHEBI:58608"/>
        <dbReference type="EC" id="2.7.7.41"/>
    </reaction>
</comment>
<evidence type="ECO:0000256" key="14">
    <source>
        <dbReference type="ARBA" id="ARBA00023209"/>
    </source>
</evidence>
<comment type="pathway">
    <text evidence="4">Lipid metabolism.</text>
</comment>
<evidence type="ECO:0000256" key="16">
    <source>
        <dbReference type="RuleBase" id="RU003938"/>
    </source>
</evidence>
<dbReference type="Pfam" id="PF01148">
    <property type="entry name" value="CTP_transf_1"/>
    <property type="match status" value="1"/>
</dbReference>
<gene>
    <name evidence="19" type="ORF">V865_005960</name>
</gene>
<dbReference type="PANTHER" id="PTHR13773">
    <property type="entry name" value="PHOSPHATIDATE CYTIDYLYLTRANSFERASE"/>
    <property type="match status" value="1"/>
</dbReference>
<evidence type="ECO:0000256" key="2">
    <source>
        <dbReference type="ARBA" id="ARBA00004141"/>
    </source>
</evidence>
<feature type="compositionally biased region" description="Low complexity" evidence="17">
    <location>
        <begin position="160"/>
        <end position="176"/>
    </location>
</feature>
<keyword evidence="14" id="KW-0594">Phospholipid biosynthesis</keyword>
<dbReference type="RefSeq" id="XP_066085820.1">
    <property type="nucleotide sequence ID" value="XM_066229723.1"/>
</dbReference>
<comment type="similarity">
    <text evidence="5 16">Belongs to the CDS family.</text>
</comment>
<evidence type="ECO:0000313" key="19">
    <source>
        <dbReference type="EMBL" id="WWD07853.1"/>
    </source>
</evidence>
<dbReference type="GO" id="GO:0004605">
    <property type="term" value="F:phosphatidate cytidylyltransferase activity"/>
    <property type="evidence" value="ECO:0007669"/>
    <property type="project" value="UniProtKB-EC"/>
</dbReference>
<evidence type="ECO:0000313" key="20">
    <source>
        <dbReference type="Proteomes" id="UP001358614"/>
    </source>
</evidence>
<keyword evidence="12" id="KW-0443">Lipid metabolism</keyword>
<feature type="transmembrane region" description="Helical" evidence="18">
    <location>
        <begin position="461"/>
        <end position="482"/>
    </location>
</feature>
<comment type="subcellular location">
    <subcellularLocation>
        <location evidence="2">Membrane</location>
        <topology evidence="2">Multi-pass membrane protein</topology>
    </subcellularLocation>
</comment>
<keyword evidence="15" id="KW-1208">Phospholipid metabolism</keyword>
<feature type="transmembrane region" description="Helical" evidence="18">
    <location>
        <begin position="392"/>
        <end position="413"/>
    </location>
</feature>
<feature type="transmembrane region" description="Helical" evidence="18">
    <location>
        <begin position="539"/>
        <end position="561"/>
    </location>
</feature>
<dbReference type="Proteomes" id="UP001358614">
    <property type="component" value="Chromosome 1"/>
</dbReference>
<evidence type="ECO:0000256" key="7">
    <source>
        <dbReference type="ARBA" id="ARBA00022516"/>
    </source>
</evidence>
<proteinExistence type="inferred from homology"/>
<evidence type="ECO:0000256" key="6">
    <source>
        <dbReference type="ARBA" id="ARBA00012487"/>
    </source>
</evidence>
<dbReference type="EMBL" id="CP144089">
    <property type="protein sequence ID" value="WWD07853.1"/>
    <property type="molecule type" value="Genomic_DNA"/>
</dbReference>
<feature type="compositionally biased region" description="Polar residues" evidence="17">
    <location>
        <begin position="93"/>
        <end position="111"/>
    </location>
</feature>
<keyword evidence="9 16" id="KW-0812">Transmembrane</keyword>
<keyword evidence="11 18" id="KW-1133">Transmembrane helix</keyword>
<dbReference type="AlphaFoldDB" id="A0AAX4KR85"/>
<organism evidence="19 20">
    <name type="scientific">Kwoniella europaea PYCC6329</name>
    <dbReference type="NCBI Taxonomy" id="1423913"/>
    <lineage>
        <taxon>Eukaryota</taxon>
        <taxon>Fungi</taxon>
        <taxon>Dikarya</taxon>
        <taxon>Basidiomycota</taxon>
        <taxon>Agaricomycotina</taxon>
        <taxon>Tremellomycetes</taxon>
        <taxon>Tremellales</taxon>
        <taxon>Cryptococcaceae</taxon>
        <taxon>Kwoniella</taxon>
    </lineage>
</organism>
<evidence type="ECO:0000256" key="13">
    <source>
        <dbReference type="ARBA" id="ARBA00023136"/>
    </source>
</evidence>
<keyword evidence="8 16" id="KW-0808">Transferase</keyword>
<comment type="pathway">
    <text evidence="3 16">Phospholipid metabolism; CDP-diacylglycerol biosynthesis; CDP-diacylglycerol from sn-glycerol 3-phosphate: step 3/3.</text>
</comment>
<dbReference type="PROSITE" id="PS01315">
    <property type="entry name" value="CDS"/>
    <property type="match status" value="1"/>
</dbReference>
<feature type="region of interest" description="Disordered" evidence="17">
    <location>
        <begin position="88"/>
        <end position="243"/>
    </location>
</feature>
<feature type="region of interest" description="Disordered" evidence="17">
    <location>
        <begin position="1"/>
        <end position="60"/>
    </location>
</feature>
<reference evidence="19 20" key="1">
    <citation type="submission" date="2024-01" db="EMBL/GenBank/DDBJ databases">
        <title>Comparative genomics of Cryptococcus and Kwoniella reveals pathogenesis evolution and contrasting modes of karyotype evolution via chromosome fusion or intercentromeric recombination.</title>
        <authorList>
            <person name="Coelho M.A."/>
            <person name="David-Palma M."/>
            <person name="Shea T."/>
            <person name="Bowers K."/>
            <person name="McGinley-Smith S."/>
            <person name="Mohammad A.W."/>
            <person name="Gnirke A."/>
            <person name="Yurkov A.M."/>
            <person name="Nowrousian M."/>
            <person name="Sun S."/>
            <person name="Cuomo C.A."/>
            <person name="Heitman J."/>
        </authorList>
    </citation>
    <scope>NUCLEOTIDE SEQUENCE [LARGE SCALE GENOMIC DNA]</scope>
    <source>
        <strain evidence="19 20">PYCC6329</strain>
    </source>
</reference>
<dbReference type="EC" id="2.7.7.41" evidence="6 16"/>
<evidence type="ECO:0000256" key="1">
    <source>
        <dbReference type="ARBA" id="ARBA00001698"/>
    </source>
</evidence>
<evidence type="ECO:0000256" key="8">
    <source>
        <dbReference type="ARBA" id="ARBA00022679"/>
    </source>
</evidence>
<dbReference type="KEGG" id="ker:91104761"/>
<keyword evidence="20" id="KW-1185">Reference proteome</keyword>
<evidence type="ECO:0000256" key="9">
    <source>
        <dbReference type="ARBA" id="ARBA00022692"/>
    </source>
</evidence>
<feature type="transmembrane region" description="Helical" evidence="18">
    <location>
        <begin position="328"/>
        <end position="346"/>
    </location>
</feature>
<accession>A0AAX4KR85</accession>
<evidence type="ECO:0000256" key="12">
    <source>
        <dbReference type="ARBA" id="ARBA00023098"/>
    </source>
</evidence>